<dbReference type="Proteomes" id="UP000612956">
    <property type="component" value="Unassembled WGS sequence"/>
</dbReference>
<dbReference type="PANTHER" id="PTHR48125:SF10">
    <property type="entry name" value="OS12G0136300 PROTEIN"/>
    <property type="match status" value="1"/>
</dbReference>
<protein>
    <recommendedName>
        <fullName evidence="5">Protein kinase domain-containing protein</fullName>
    </recommendedName>
</protein>
<feature type="compositionally biased region" description="Pro residues" evidence="1">
    <location>
        <begin position="556"/>
        <end position="569"/>
    </location>
</feature>
<gene>
    <name evidence="3" type="ORF">GCM10011591_39550</name>
</gene>
<dbReference type="SUPFAM" id="SSF56112">
    <property type="entry name" value="Protein kinase-like (PK-like)"/>
    <property type="match status" value="1"/>
</dbReference>
<feature type="transmembrane region" description="Helical" evidence="2">
    <location>
        <begin position="637"/>
        <end position="658"/>
    </location>
</feature>
<reference evidence="3" key="1">
    <citation type="journal article" date="2014" name="Int. J. Syst. Evol. Microbiol.">
        <title>Complete genome sequence of Corynebacterium casei LMG S-19264T (=DSM 44701T), isolated from a smear-ripened cheese.</title>
        <authorList>
            <consortium name="US DOE Joint Genome Institute (JGI-PGF)"/>
            <person name="Walter F."/>
            <person name="Albersmeier A."/>
            <person name="Kalinowski J."/>
            <person name="Ruckert C."/>
        </authorList>
    </citation>
    <scope>NUCLEOTIDE SEQUENCE</scope>
    <source>
        <strain evidence="3">CGMCC 4.7278</strain>
    </source>
</reference>
<organism evidence="3 4">
    <name type="scientific">Nocardia camponoti</name>
    <dbReference type="NCBI Taxonomy" id="1616106"/>
    <lineage>
        <taxon>Bacteria</taxon>
        <taxon>Bacillati</taxon>
        <taxon>Actinomycetota</taxon>
        <taxon>Actinomycetes</taxon>
        <taxon>Mycobacteriales</taxon>
        <taxon>Nocardiaceae</taxon>
        <taxon>Nocardia</taxon>
    </lineage>
</organism>
<feature type="compositionally biased region" description="Pro residues" evidence="1">
    <location>
        <begin position="510"/>
        <end position="521"/>
    </location>
</feature>
<sequence>MANPPIAFRNVDLLRTGEPVRNAQGMPSVASGGFAATFAIDSASKQRFAVRCFHKQGHDERRLRERYEHIYRFVAGHPNLTFLIDAVYQADGIMVNGTGFPTVRMRWSTGEMLGVWVEDWIEGDQDPVAIETVRVAIADAVVALRAAGAAHGDLQHGNILVGRDLSITLIDYDGMYVDTFAGTTLPAIEQGHRNYQHPGRGTRFDSGIDTFAAAVIDVSLRALRHQPSLWDDFGGTGENLIFTARDFVDPENSPLFAALARIGGVADAAAALKRACRTDYDHVEAVLAGTGAGAPTAGGFELALGQFVAGSERDELLNRAGETITVYGQIQFGIVNKGFQGRDVALLNLGDYEQGDFTIVAHDDVAGQLFAKYGRLSRNGKRLLPKLIGWQIAITGTVVTYVNKGVPVPQIELVRVGLLRNLTDQQIAALKSPPPRVAPAPPRPTRTPKTAGAPPLPSSARAATVVPPTDRSAAQARRQAELSRLYESPAKRARPPAAPVRTSSLSTAPPSTPTPDTPPQQPRTSRSARPAPTNSAVRSAPPHRAARPSPADPAARPAPPNPAARPVPGTPAARPSQAIPAARSTPATTAEPWWAPHLPPSSHRPAAPPPPPRPPQPPPPATWRPPVNHTGHLRSSVSWGLVVFGLAILGLLTLLIWVV</sequence>
<feature type="compositionally biased region" description="Low complexity" evidence="1">
    <location>
        <begin position="536"/>
        <end position="555"/>
    </location>
</feature>
<name>A0A917VDA8_9NOCA</name>
<dbReference type="Gene3D" id="1.10.510.10">
    <property type="entry name" value="Transferase(Phosphotransferase) domain 1"/>
    <property type="match status" value="1"/>
</dbReference>
<reference evidence="3" key="2">
    <citation type="submission" date="2020-09" db="EMBL/GenBank/DDBJ databases">
        <authorList>
            <person name="Sun Q."/>
            <person name="Zhou Y."/>
        </authorList>
    </citation>
    <scope>NUCLEOTIDE SEQUENCE</scope>
    <source>
        <strain evidence="3">CGMCC 4.7278</strain>
    </source>
</reference>
<feature type="compositionally biased region" description="Pro residues" evidence="1">
    <location>
        <begin position="606"/>
        <end position="623"/>
    </location>
</feature>
<keyword evidence="2" id="KW-1133">Transmembrane helix</keyword>
<keyword evidence="4" id="KW-1185">Reference proteome</keyword>
<evidence type="ECO:0000313" key="3">
    <source>
        <dbReference type="EMBL" id="GGK63358.1"/>
    </source>
</evidence>
<evidence type="ECO:0000256" key="1">
    <source>
        <dbReference type="SAM" id="MobiDB-lite"/>
    </source>
</evidence>
<evidence type="ECO:0000313" key="4">
    <source>
        <dbReference type="Proteomes" id="UP000612956"/>
    </source>
</evidence>
<keyword evidence="2" id="KW-0812">Transmembrane</keyword>
<feature type="region of interest" description="Disordered" evidence="1">
    <location>
        <begin position="429"/>
        <end position="627"/>
    </location>
</feature>
<dbReference type="EMBL" id="BMMW01000004">
    <property type="protein sequence ID" value="GGK63358.1"/>
    <property type="molecule type" value="Genomic_DNA"/>
</dbReference>
<keyword evidence="2" id="KW-0472">Membrane</keyword>
<accession>A0A917VDA8</accession>
<dbReference type="AlphaFoldDB" id="A0A917VDA8"/>
<proteinExistence type="predicted"/>
<evidence type="ECO:0000256" key="2">
    <source>
        <dbReference type="SAM" id="Phobius"/>
    </source>
</evidence>
<dbReference type="PANTHER" id="PTHR48125">
    <property type="entry name" value="LP07818P1"/>
    <property type="match status" value="1"/>
</dbReference>
<feature type="compositionally biased region" description="Pro residues" evidence="1">
    <location>
        <begin position="432"/>
        <end position="445"/>
    </location>
</feature>
<evidence type="ECO:0008006" key="5">
    <source>
        <dbReference type="Google" id="ProtNLM"/>
    </source>
</evidence>
<dbReference type="RefSeq" id="WP_188830523.1">
    <property type="nucleotide sequence ID" value="NZ_BMMW01000004.1"/>
</dbReference>
<comment type="caution">
    <text evidence="3">The sequence shown here is derived from an EMBL/GenBank/DDBJ whole genome shotgun (WGS) entry which is preliminary data.</text>
</comment>
<dbReference type="InterPro" id="IPR011009">
    <property type="entry name" value="Kinase-like_dom_sf"/>
</dbReference>